<dbReference type="SUPFAM" id="SSF56300">
    <property type="entry name" value="Metallo-dependent phosphatases"/>
    <property type="match status" value="1"/>
</dbReference>
<keyword evidence="4" id="KW-1185">Reference proteome</keyword>
<gene>
    <name evidence="3" type="ORF">WAX74_05280</name>
</gene>
<dbReference type="Proteomes" id="UP001364890">
    <property type="component" value="Unassembled WGS sequence"/>
</dbReference>
<dbReference type="EMBL" id="JBAWSY010000002">
    <property type="protein sequence ID" value="MEI4769072.1"/>
    <property type="molecule type" value="Genomic_DNA"/>
</dbReference>
<sequence length="54" mass="6003">MKLAIITDIHGNEMALEAVLQEIDQHGDIEEIWCLGDMIAMGPETNEVLFTLCS</sequence>
<proteinExistence type="inferred from homology"/>
<dbReference type="CDD" id="cd00838">
    <property type="entry name" value="MPP_superfamily"/>
    <property type="match status" value="1"/>
</dbReference>
<comment type="caution">
    <text evidence="3">The sequence shown here is derived from an EMBL/GenBank/DDBJ whole genome shotgun (WGS) entry which is preliminary data.</text>
</comment>
<dbReference type="InterPro" id="IPR029052">
    <property type="entry name" value="Metallo-depent_PP-like"/>
</dbReference>
<evidence type="ECO:0000259" key="2">
    <source>
        <dbReference type="Pfam" id="PF12850"/>
    </source>
</evidence>
<organism evidence="3 4">
    <name type="scientific">Psychrobacillus mangrovi</name>
    <dbReference type="NCBI Taxonomy" id="3117745"/>
    <lineage>
        <taxon>Bacteria</taxon>
        <taxon>Bacillati</taxon>
        <taxon>Bacillota</taxon>
        <taxon>Bacilli</taxon>
        <taxon>Bacillales</taxon>
        <taxon>Bacillaceae</taxon>
        <taxon>Psychrobacillus</taxon>
    </lineage>
</organism>
<protein>
    <submittedName>
        <fullName evidence="3">Metallophosphoesterase family protein</fullName>
    </submittedName>
</protein>
<reference evidence="3 4" key="1">
    <citation type="submission" date="2024-01" db="EMBL/GenBank/DDBJ databases">
        <title>Seven novel Bacillus-like species.</title>
        <authorList>
            <person name="Liu G."/>
        </authorList>
    </citation>
    <scope>NUCLEOTIDE SEQUENCE [LARGE SCALE GENOMIC DNA]</scope>
    <source>
        <strain evidence="3 4">FJAT-51614</strain>
    </source>
</reference>
<evidence type="ECO:0000256" key="1">
    <source>
        <dbReference type="ARBA" id="ARBA00008950"/>
    </source>
</evidence>
<evidence type="ECO:0000313" key="3">
    <source>
        <dbReference type="EMBL" id="MEI4769072.1"/>
    </source>
</evidence>
<comment type="similarity">
    <text evidence="1">Belongs to the metallophosphoesterase superfamily. YfcE family.</text>
</comment>
<dbReference type="RefSeq" id="WP_336496617.1">
    <property type="nucleotide sequence ID" value="NZ_JBAWSY010000002.1"/>
</dbReference>
<dbReference type="Gene3D" id="3.60.21.10">
    <property type="match status" value="1"/>
</dbReference>
<name>A0ABU8F233_9BACI</name>
<feature type="domain" description="Calcineurin-like phosphoesterase" evidence="2">
    <location>
        <begin position="1"/>
        <end position="43"/>
    </location>
</feature>
<dbReference type="InterPro" id="IPR024654">
    <property type="entry name" value="Calcineurin-like_PHP_lpxH"/>
</dbReference>
<accession>A0ABU8F233</accession>
<evidence type="ECO:0000313" key="4">
    <source>
        <dbReference type="Proteomes" id="UP001364890"/>
    </source>
</evidence>
<dbReference type="Pfam" id="PF12850">
    <property type="entry name" value="Metallophos_2"/>
    <property type="match status" value="1"/>
</dbReference>